<gene>
    <name evidence="2" type="ORF">J2X20_000153</name>
</gene>
<feature type="signal peptide" evidence="1">
    <location>
        <begin position="1"/>
        <end position="22"/>
    </location>
</feature>
<name>A0ABU1YFA3_ROSSA</name>
<evidence type="ECO:0000256" key="1">
    <source>
        <dbReference type="SAM" id="SignalP"/>
    </source>
</evidence>
<organism evidence="2 3">
    <name type="scientific">Roseateles saccharophilus</name>
    <name type="common">Pseudomonas saccharophila</name>
    <dbReference type="NCBI Taxonomy" id="304"/>
    <lineage>
        <taxon>Bacteria</taxon>
        <taxon>Pseudomonadati</taxon>
        <taxon>Pseudomonadota</taxon>
        <taxon>Betaproteobacteria</taxon>
        <taxon>Burkholderiales</taxon>
        <taxon>Sphaerotilaceae</taxon>
        <taxon>Roseateles</taxon>
    </lineage>
</organism>
<keyword evidence="3" id="KW-1185">Reference proteome</keyword>
<accession>A0ABU1YFA3</accession>
<proteinExistence type="predicted"/>
<evidence type="ECO:0000313" key="3">
    <source>
        <dbReference type="Proteomes" id="UP001180453"/>
    </source>
</evidence>
<evidence type="ECO:0000313" key="2">
    <source>
        <dbReference type="EMBL" id="MDR7267524.1"/>
    </source>
</evidence>
<dbReference type="EMBL" id="JAVDXU010000001">
    <property type="protein sequence ID" value="MDR7267524.1"/>
    <property type="molecule type" value="Genomic_DNA"/>
</dbReference>
<reference evidence="2 3" key="1">
    <citation type="submission" date="2023-07" db="EMBL/GenBank/DDBJ databases">
        <title>Sorghum-associated microbial communities from plants grown in Nebraska, USA.</title>
        <authorList>
            <person name="Schachtman D."/>
        </authorList>
    </citation>
    <scope>NUCLEOTIDE SEQUENCE [LARGE SCALE GENOMIC DNA]</scope>
    <source>
        <strain evidence="2 3">BE314</strain>
    </source>
</reference>
<comment type="caution">
    <text evidence="2">The sequence shown here is derived from an EMBL/GenBank/DDBJ whole genome shotgun (WGS) entry which is preliminary data.</text>
</comment>
<keyword evidence="1" id="KW-0732">Signal</keyword>
<dbReference type="Proteomes" id="UP001180453">
    <property type="component" value="Unassembled WGS sequence"/>
</dbReference>
<protein>
    <submittedName>
        <fullName evidence="2">Uncharacterized protein</fullName>
    </submittedName>
</protein>
<dbReference type="RefSeq" id="WP_310259409.1">
    <property type="nucleotide sequence ID" value="NZ_JAVDXU010000001.1"/>
</dbReference>
<feature type="chain" id="PRO_5047258163" evidence="1">
    <location>
        <begin position="23"/>
        <end position="188"/>
    </location>
</feature>
<sequence length="188" mass="20739">MNYLIALGAAAALALPGVGAQAQAPAAVDRECLLKGFVAHGTAREALQRNVSMQHWRVEPNTSEYQYSFLDELYRRKQEGLRDFDLFGAEKFLACQGAATTAKLPAPESLVGCYAELDVVLHARQYKAGGGGVAGTKRYARNYLKDPARYPQEMLDRIIPKAFALDDPERLADYREQLMGACLSARLR</sequence>